<feature type="binding site" evidence="8">
    <location>
        <begin position="189"/>
        <end position="190"/>
    </location>
    <ligand>
        <name>substrate</name>
    </ligand>
</feature>
<evidence type="ECO:0000313" key="10">
    <source>
        <dbReference type="EMBL" id="OWP84254.1"/>
    </source>
</evidence>
<keyword evidence="8" id="KW-0963">Cytoplasm</keyword>
<comment type="caution">
    <text evidence="8">Lacks conserved residue(s) required for the propagation of feature annotation.</text>
</comment>
<dbReference type="RefSeq" id="WP_088392151.1">
    <property type="nucleotide sequence ID" value="NZ_MTCZ01000046.1"/>
</dbReference>
<keyword evidence="5 8" id="KW-0457">Lysine biosynthesis</keyword>
<evidence type="ECO:0000256" key="1">
    <source>
        <dbReference type="ARBA" id="ARBA00005196"/>
    </source>
</evidence>
<keyword evidence="6 8" id="KW-0413">Isomerase</keyword>
<comment type="catalytic activity">
    <reaction evidence="7 8">
        <text>(2S,6S)-2,6-diaminopimelate = meso-2,6-diaminopimelate</text>
        <dbReference type="Rhea" id="RHEA:15393"/>
        <dbReference type="ChEBI" id="CHEBI:57609"/>
        <dbReference type="ChEBI" id="CHEBI:57791"/>
        <dbReference type="EC" id="5.1.1.7"/>
    </reaction>
</comment>
<feature type="site" description="Could be important to modulate the pK values of the two catalytic cysteine residues" evidence="8">
    <location>
        <position position="189"/>
    </location>
</feature>
<dbReference type="PROSITE" id="PS01326">
    <property type="entry name" value="DAP_EPIMERASE"/>
    <property type="match status" value="1"/>
</dbReference>
<dbReference type="GO" id="GO:0008837">
    <property type="term" value="F:diaminopimelate epimerase activity"/>
    <property type="evidence" value="ECO:0007669"/>
    <property type="project" value="UniProtKB-UniRule"/>
</dbReference>
<evidence type="ECO:0000313" key="11">
    <source>
        <dbReference type="Proteomes" id="UP000197768"/>
    </source>
</evidence>
<evidence type="ECO:0000256" key="7">
    <source>
        <dbReference type="ARBA" id="ARBA00051712"/>
    </source>
</evidence>
<feature type="binding site" evidence="8">
    <location>
        <position position="171"/>
    </location>
    <ligand>
        <name>substrate</name>
    </ligand>
</feature>
<dbReference type="PANTHER" id="PTHR31689">
    <property type="entry name" value="DIAMINOPIMELATE EPIMERASE, CHLOROPLASTIC"/>
    <property type="match status" value="1"/>
</dbReference>
<dbReference type="NCBIfam" id="TIGR00652">
    <property type="entry name" value="DapF"/>
    <property type="match status" value="1"/>
</dbReference>
<feature type="site" description="Could be important to modulate the pK values of the two catalytic cysteine residues" evidence="8">
    <location>
        <position position="139"/>
    </location>
</feature>
<dbReference type="EMBL" id="MTCZ01000046">
    <property type="protein sequence ID" value="OWP84254.1"/>
    <property type="molecule type" value="Genomic_DNA"/>
</dbReference>
<reference evidence="10 11" key="1">
    <citation type="journal article" date="2017" name="Infect. Genet. Evol.">
        <title>Comparative genome analysis of fish pathogen Flavobacterium columnare reveals extensive sequence diversity within the species.</title>
        <authorList>
            <person name="Kayansamruaj P."/>
            <person name="Dong H.T."/>
            <person name="Hirono I."/>
            <person name="Kondo H."/>
            <person name="Senapin S."/>
            <person name="Rodkhum C."/>
        </authorList>
    </citation>
    <scope>NUCLEOTIDE SEQUENCE [LARGE SCALE GENOMIC DNA]</scope>
    <source>
        <strain evidence="10 11">1215</strain>
    </source>
</reference>
<feature type="binding site" evidence="8">
    <location>
        <begin position="75"/>
        <end position="76"/>
    </location>
    <ligand>
        <name>substrate</name>
    </ligand>
</feature>
<keyword evidence="4 8" id="KW-0028">Amino-acid biosynthesis</keyword>
<evidence type="ECO:0000256" key="4">
    <source>
        <dbReference type="ARBA" id="ARBA00022605"/>
    </source>
</evidence>
<dbReference type="AlphaFoldDB" id="A0A246GKY0"/>
<dbReference type="GO" id="GO:0009089">
    <property type="term" value="P:lysine biosynthetic process via diaminopimelate"/>
    <property type="evidence" value="ECO:0007669"/>
    <property type="project" value="UniProtKB-UniRule"/>
</dbReference>
<evidence type="ECO:0000256" key="5">
    <source>
        <dbReference type="ARBA" id="ARBA00023154"/>
    </source>
</evidence>
<feature type="binding site" evidence="8">
    <location>
        <begin position="200"/>
        <end position="201"/>
    </location>
    <ligand>
        <name>substrate</name>
    </ligand>
</feature>
<dbReference type="HAMAP" id="MF_00197">
    <property type="entry name" value="DAP_epimerase"/>
    <property type="match status" value="1"/>
</dbReference>
<feature type="active site" evidence="9">
    <location>
        <position position="74"/>
    </location>
</feature>
<sequence length="263" mass="29464">MKLTFYKYQGTGNDFVILDNRDLIFPKNNTKLIKFICDRRFGVGADGLMLLENDNSTDFKMVYYNADGNESSMCGNGGRCLVAFARKMEIIQETTTFIAVDGIHHAKITNENLVSLQMIDVQSIQVQSGYVFLNTGSPHHVQEVQELKELDVKKEGAKIRYSDLYGKEGSNVNFVIQKGENDFAIRTYERGVEDETLSCGTGATAVALAMFHLGKATSDRIGIEVQGGQLQITFEKDINKYKNIHLIGPAQFVFKGEIDFDEE</sequence>
<dbReference type="Gene3D" id="3.10.310.10">
    <property type="entry name" value="Diaminopimelate Epimerase, Chain A, domain 1"/>
    <property type="match status" value="2"/>
</dbReference>
<evidence type="ECO:0000256" key="2">
    <source>
        <dbReference type="ARBA" id="ARBA00010219"/>
    </source>
</evidence>
<name>A0A246GKY0_9FLAO</name>
<comment type="similarity">
    <text evidence="2 8">Belongs to the diaminopimelate epimerase family.</text>
</comment>
<feature type="binding site" evidence="8">
    <location>
        <position position="65"/>
    </location>
    <ligand>
        <name>substrate</name>
    </ligand>
</feature>
<feature type="binding site" evidence="8">
    <location>
        <position position="13"/>
    </location>
    <ligand>
        <name>substrate</name>
    </ligand>
</feature>
<evidence type="ECO:0000256" key="8">
    <source>
        <dbReference type="HAMAP-Rule" id="MF_00197"/>
    </source>
</evidence>
<comment type="pathway">
    <text evidence="1 8">Amino-acid biosynthesis; L-lysine biosynthesis via DAP pathway; DL-2,6-diaminopimelate from LL-2,6-diaminopimelate: step 1/1.</text>
</comment>
<comment type="subcellular location">
    <subcellularLocation>
        <location evidence="8">Cytoplasm</location>
    </subcellularLocation>
</comment>
<protein>
    <recommendedName>
        <fullName evidence="3 8">Diaminopimelate epimerase</fullName>
        <shortName evidence="8">DAP epimerase</shortName>
        <ecNumber evidence="3 8">5.1.1.7</ecNumber>
    </recommendedName>
    <alternativeName>
        <fullName evidence="8">PLP-independent amino acid racemase</fullName>
    </alternativeName>
</protein>
<feature type="active site" description="Proton acceptor" evidence="8">
    <location>
        <position position="199"/>
    </location>
</feature>
<proteinExistence type="inferred from homology"/>
<evidence type="ECO:0000256" key="3">
    <source>
        <dbReference type="ARBA" id="ARBA00013080"/>
    </source>
</evidence>
<accession>A0A246GKY0</accession>
<evidence type="ECO:0000256" key="6">
    <source>
        <dbReference type="ARBA" id="ARBA00023235"/>
    </source>
</evidence>
<dbReference type="SUPFAM" id="SSF54506">
    <property type="entry name" value="Diaminopimelate epimerase-like"/>
    <property type="match status" value="2"/>
</dbReference>
<comment type="subunit">
    <text evidence="8">Homodimer.</text>
</comment>
<dbReference type="EC" id="5.1.1.7" evidence="3 8"/>
<dbReference type="InterPro" id="IPR001653">
    <property type="entry name" value="DAP_epimerase_DapF"/>
</dbReference>
<dbReference type="PANTHER" id="PTHR31689:SF0">
    <property type="entry name" value="DIAMINOPIMELATE EPIMERASE"/>
    <property type="match status" value="1"/>
</dbReference>
<comment type="function">
    <text evidence="8">Catalyzes the stereoinversion of LL-2,6-diaminopimelate (L,L-DAP) to meso-diaminopimelate (meso-DAP), a precursor of L-lysine and an essential component of the bacterial peptidoglycan.</text>
</comment>
<comment type="caution">
    <text evidence="10">The sequence shown here is derived from an EMBL/GenBank/DDBJ whole genome shotgun (WGS) entry which is preliminary data.</text>
</comment>
<dbReference type="InterPro" id="IPR018510">
    <property type="entry name" value="DAP_epimerase_AS"/>
</dbReference>
<evidence type="ECO:0000256" key="9">
    <source>
        <dbReference type="PROSITE-ProRule" id="PRU10125"/>
    </source>
</evidence>
<dbReference type="GO" id="GO:0005829">
    <property type="term" value="C:cytosol"/>
    <property type="evidence" value="ECO:0007669"/>
    <property type="project" value="TreeGrafter"/>
</dbReference>
<dbReference type="Pfam" id="PF01678">
    <property type="entry name" value="DAP_epimerase"/>
    <property type="match status" value="2"/>
</dbReference>
<feature type="active site" description="Proton donor" evidence="8">
    <location>
        <position position="74"/>
    </location>
</feature>
<organism evidence="10 11">
    <name type="scientific">Flavobacterium davisii</name>
    <dbReference type="NCBI Taxonomy" id="2906077"/>
    <lineage>
        <taxon>Bacteria</taxon>
        <taxon>Pseudomonadati</taxon>
        <taxon>Bacteroidota</taxon>
        <taxon>Flavobacteriia</taxon>
        <taxon>Flavobacteriales</taxon>
        <taxon>Flavobacteriaceae</taxon>
        <taxon>Flavobacterium</taxon>
    </lineage>
</organism>
<dbReference type="Proteomes" id="UP000197768">
    <property type="component" value="Unassembled WGS sequence"/>
</dbReference>
<gene>
    <name evidence="8" type="primary">dapF</name>
    <name evidence="10" type="ORF">BWK59_06350</name>
</gene>
<dbReference type="UniPathway" id="UPA00034">
    <property type="reaction ID" value="UER00025"/>
</dbReference>